<dbReference type="Pfam" id="PF02581">
    <property type="entry name" value="TMP-TENI"/>
    <property type="match status" value="1"/>
</dbReference>
<feature type="binding site" evidence="10">
    <location>
        <position position="91"/>
    </location>
    <ligand>
        <name>4-amino-2-methyl-5-(diphosphooxymethyl)pyrimidine</name>
        <dbReference type="ChEBI" id="CHEBI:57841"/>
    </ligand>
</feature>
<dbReference type="InterPro" id="IPR022998">
    <property type="entry name" value="ThiamineP_synth_TenI"/>
</dbReference>
<feature type="binding site" evidence="10">
    <location>
        <position position="135"/>
    </location>
    <ligand>
        <name>4-amino-2-methyl-5-(diphosphooxymethyl)pyrimidine</name>
        <dbReference type="ChEBI" id="CHEBI:57841"/>
    </ligand>
</feature>
<dbReference type="Gene3D" id="3.20.20.70">
    <property type="entry name" value="Aldolase class I"/>
    <property type="match status" value="1"/>
</dbReference>
<evidence type="ECO:0000259" key="13">
    <source>
        <dbReference type="Pfam" id="PF02581"/>
    </source>
</evidence>
<organism evidence="14 15">
    <name type="scientific">Brachybacterium epidermidis</name>
    <dbReference type="NCBI Taxonomy" id="2781983"/>
    <lineage>
        <taxon>Bacteria</taxon>
        <taxon>Bacillati</taxon>
        <taxon>Actinomycetota</taxon>
        <taxon>Actinomycetes</taxon>
        <taxon>Micrococcales</taxon>
        <taxon>Dermabacteraceae</taxon>
        <taxon>Brachybacterium</taxon>
    </lineage>
</organism>
<evidence type="ECO:0000256" key="9">
    <source>
        <dbReference type="ARBA" id="ARBA00047883"/>
    </source>
</evidence>
<dbReference type="PANTHER" id="PTHR20857:SF23">
    <property type="entry name" value="THIAMINE BIOSYNTHETIC BIFUNCTIONAL ENZYME"/>
    <property type="match status" value="1"/>
</dbReference>
<feature type="binding site" evidence="10">
    <location>
        <begin position="60"/>
        <end position="64"/>
    </location>
    <ligand>
        <name>4-amino-2-methyl-5-(diphosphooxymethyl)pyrimidine</name>
        <dbReference type="ChEBI" id="CHEBI:57841"/>
    </ligand>
</feature>
<feature type="binding site" evidence="10">
    <location>
        <position position="194"/>
    </location>
    <ligand>
        <name>2-[(2R,5Z)-2-carboxy-4-methylthiazol-5(2H)-ylidene]ethyl phosphate</name>
        <dbReference type="ChEBI" id="CHEBI:62899"/>
    </ligand>
</feature>
<feature type="domain" description="Thiamine phosphate synthase/TenI" evidence="13">
    <location>
        <begin position="28"/>
        <end position="217"/>
    </location>
</feature>
<evidence type="ECO:0000256" key="11">
    <source>
        <dbReference type="RuleBase" id="RU003826"/>
    </source>
</evidence>
<comment type="catalytic activity">
    <reaction evidence="7 10 11">
        <text>4-methyl-5-(2-phosphooxyethyl)-thiazole + 4-amino-2-methyl-5-(diphosphooxymethyl)pyrimidine + H(+) = thiamine phosphate + diphosphate</text>
        <dbReference type="Rhea" id="RHEA:22328"/>
        <dbReference type="ChEBI" id="CHEBI:15378"/>
        <dbReference type="ChEBI" id="CHEBI:33019"/>
        <dbReference type="ChEBI" id="CHEBI:37575"/>
        <dbReference type="ChEBI" id="CHEBI:57841"/>
        <dbReference type="ChEBI" id="CHEBI:58296"/>
        <dbReference type="EC" id="2.5.1.3"/>
    </reaction>
</comment>
<dbReference type="PANTHER" id="PTHR20857">
    <property type="entry name" value="THIAMINE-PHOSPHATE PYROPHOSPHORYLASE"/>
    <property type="match status" value="1"/>
</dbReference>
<protein>
    <recommendedName>
        <fullName evidence="10">Thiamine-phosphate synthase</fullName>
        <shortName evidence="10">TP synthase</shortName>
        <shortName evidence="10">TPS</shortName>
        <ecNumber evidence="10">2.5.1.3</ecNumber>
    </recommendedName>
    <alternativeName>
        <fullName evidence="10">Thiamine-phosphate pyrophosphorylase</fullName>
        <shortName evidence="10">TMP pyrophosphorylase</shortName>
        <shortName evidence="10">TMP-PPase</shortName>
    </alternativeName>
</protein>
<dbReference type="HAMAP" id="MF_00097">
    <property type="entry name" value="TMP_synthase"/>
    <property type="match status" value="1"/>
</dbReference>
<evidence type="ECO:0000256" key="12">
    <source>
        <dbReference type="RuleBase" id="RU004253"/>
    </source>
</evidence>
<dbReference type="EC" id="2.5.1.3" evidence="10"/>
<comment type="function">
    <text evidence="1 10">Condenses 4-methyl-5-(beta-hydroxyethyl)thiazole monophosphate (THZ-P) and 2-methyl-4-amino-5-hydroxymethyl pyrimidine pyrophosphate (HMP-PP) to form thiamine monophosphate (TMP).</text>
</comment>
<comment type="catalytic activity">
    <reaction evidence="9 10 11">
        <text>2-[(2R,5Z)-2-carboxy-4-methylthiazol-5(2H)-ylidene]ethyl phosphate + 4-amino-2-methyl-5-(diphosphooxymethyl)pyrimidine + 2 H(+) = thiamine phosphate + CO2 + diphosphate</text>
        <dbReference type="Rhea" id="RHEA:47844"/>
        <dbReference type="ChEBI" id="CHEBI:15378"/>
        <dbReference type="ChEBI" id="CHEBI:16526"/>
        <dbReference type="ChEBI" id="CHEBI:33019"/>
        <dbReference type="ChEBI" id="CHEBI:37575"/>
        <dbReference type="ChEBI" id="CHEBI:57841"/>
        <dbReference type="ChEBI" id="CHEBI:62899"/>
        <dbReference type="EC" id="2.5.1.3"/>
    </reaction>
</comment>
<evidence type="ECO:0000313" key="15">
    <source>
        <dbReference type="Proteomes" id="UP000644727"/>
    </source>
</evidence>
<evidence type="ECO:0000256" key="10">
    <source>
        <dbReference type="HAMAP-Rule" id="MF_00097"/>
    </source>
</evidence>
<feature type="binding site" evidence="10">
    <location>
        <position position="92"/>
    </location>
    <ligand>
        <name>Mg(2+)</name>
        <dbReference type="ChEBI" id="CHEBI:18420"/>
    </ligand>
</feature>
<name>A0ABR9VXJ6_9MICO</name>
<comment type="pathway">
    <text evidence="2 10 12">Cofactor biosynthesis; thiamine diphosphate biosynthesis; thiamine phosphate from 4-amino-2-methyl-5-diphosphomethylpyrimidine and 4-methyl-5-(2-phosphoethyl)-thiazole: step 1/1.</text>
</comment>
<gene>
    <name evidence="10 14" type="primary">thiE</name>
    <name evidence="14" type="ORF">IOE58_01420</name>
</gene>
<accession>A0ABR9VXJ6</accession>
<evidence type="ECO:0000256" key="1">
    <source>
        <dbReference type="ARBA" id="ARBA00003814"/>
    </source>
</evidence>
<dbReference type="InterPro" id="IPR013785">
    <property type="entry name" value="Aldolase_TIM"/>
</dbReference>
<reference evidence="14 15" key="1">
    <citation type="submission" date="2020-10" db="EMBL/GenBank/DDBJ databases">
        <title>Draft genome and description of Brachybacterium epidermidis sp nov.</title>
        <authorList>
            <person name="Boxberger M."/>
            <person name="La Scola B."/>
        </authorList>
    </citation>
    <scope>NUCLEOTIDE SEQUENCE [LARGE SCALE GENOMIC DNA]</scope>
    <source>
        <strain evidence="14 15">Marseille-Q2903</strain>
    </source>
</reference>
<dbReference type="InterPro" id="IPR034291">
    <property type="entry name" value="TMP_synthase"/>
</dbReference>
<comment type="catalytic activity">
    <reaction evidence="8 10 11">
        <text>2-(2-carboxy-4-methylthiazol-5-yl)ethyl phosphate + 4-amino-2-methyl-5-(diphosphooxymethyl)pyrimidine + 2 H(+) = thiamine phosphate + CO2 + diphosphate</text>
        <dbReference type="Rhea" id="RHEA:47848"/>
        <dbReference type="ChEBI" id="CHEBI:15378"/>
        <dbReference type="ChEBI" id="CHEBI:16526"/>
        <dbReference type="ChEBI" id="CHEBI:33019"/>
        <dbReference type="ChEBI" id="CHEBI:37575"/>
        <dbReference type="ChEBI" id="CHEBI:57841"/>
        <dbReference type="ChEBI" id="CHEBI:62890"/>
        <dbReference type="EC" id="2.5.1.3"/>
    </reaction>
</comment>
<feature type="binding site" evidence="10">
    <location>
        <begin position="163"/>
        <end position="165"/>
    </location>
    <ligand>
        <name>2-[(2R,5Z)-2-carboxy-4-methylthiazol-5(2H)-ylidene]ethyl phosphate</name>
        <dbReference type="ChEBI" id="CHEBI:62899"/>
    </ligand>
</feature>
<dbReference type="CDD" id="cd00564">
    <property type="entry name" value="TMP_TenI"/>
    <property type="match status" value="1"/>
</dbReference>
<evidence type="ECO:0000256" key="2">
    <source>
        <dbReference type="ARBA" id="ARBA00005165"/>
    </source>
</evidence>
<dbReference type="InterPro" id="IPR036206">
    <property type="entry name" value="ThiamineP_synth_sf"/>
</dbReference>
<sequence length="244" mass="25129">MTTPANNHSSPDLSPGRSPDWRPLDLSLYLVADHAVCQQAGADLPEVVARSVAAGATVVQIRAKELPGGPFTDLAAQVCAVLPPSVPLLINDRIDVVLALRRRGLACAGAHVGQADLDVRDVRALLGDEAVIGLSAASPQQLRAAHTSAARIDYVGIGPLHSTRTKRDAPAGLGIDTVIERARDCTLPAVAIGGITPADMPALRSGGLAGAAVVSYICASADPGAATERLAAAWNAAPTWKQQR</sequence>
<feature type="binding site" evidence="10">
    <location>
        <begin position="214"/>
        <end position="215"/>
    </location>
    <ligand>
        <name>2-[(2R,5Z)-2-carboxy-4-methylthiazol-5(2H)-ylidene]ethyl phosphate</name>
        <dbReference type="ChEBI" id="CHEBI:62899"/>
    </ligand>
</feature>
<dbReference type="GO" id="GO:0004789">
    <property type="term" value="F:thiamine-phosphate diphosphorylase activity"/>
    <property type="evidence" value="ECO:0007669"/>
    <property type="project" value="UniProtKB-EC"/>
</dbReference>
<dbReference type="RefSeq" id="WP_193864650.1">
    <property type="nucleotide sequence ID" value="NZ_JADEYR010000001.1"/>
</dbReference>
<dbReference type="EMBL" id="JADEYR010000001">
    <property type="protein sequence ID" value="MBE9402914.1"/>
    <property type="molecule type" value="Genomic_DNA"/>
</dbReference>
<comment type="caution">
    <text evidence="14">The sequence shown here is derived from an EMBL/GenBank/DDBJ whole genome shotgun (WGS) entry which is preliminary data.</text>
</comment>
<proteinExistence type="inferred from homology"/>
<evidence type="ECO:0000256" key="3">
    <source>
        <dbReference type="ARBA" id="ARBA00022679"/>
    </source>
</evidence>
<dbReference type="Proteomes" id="UP000644727">
    <property type="component" value="Unassembled WGS sequence"/>
</dbReference>
<evidence type="ECO:0000256" key="5">
    <source>
        <dbReference type="ARBA" id="ARBA00022842"/>
    </source>
</evidence>
<dbReference type="SUPFAM" id="SSF51391">
    <property type="entry name" value="Thiamin phosphate synthase"/>
    <property type="match status" value="1"/>
</dbReference>
<comment type="cofactor">
    <cofactor evidence="10">
        <name>Mg(2+)</name>
        <dbReference type="ChEBI" id="CHEBI:18420"/>
    </cofactor>
    <text evidence="10">Binds 1 Mg(2+) ion per subunit.</text>
</comment>
<evidence type="ECO:0000313" key="14">
    <source>
        <dbReference type="EMBL" id="MBE9402914.1"/>
    </source>
</evidence>
<feature type="binding site" evidence="10">
    <location>
        <position position="116"/>
    </location>
    <ligand>
        <name>Mg(2+)</name>
        <dbReference type="ChEBI" id="CHEBI:18420"/>
    </ligand>
</feature>
<keyword evidence="15" id="KW-1185">Reference proteome</keyword>
<dbReference type="NCBIfam" id="TIGR00693">
    <property type="entry name" value="thiE"/>
    <property type="match status" value="1"/>
</dbReference>
<comment type="similarity">
    <text evidence="10 11">Belongs to the thiamine-phosphate synthase family.</text>
</comment>
<evidence type="ECO:0000256" key="8">
    <source>
        <dbReference type="ARBA" id="ARBA00047851"/>
    </source>
</evidence>
<keyword evidence="5 10" id="KW-0460">Magnesium</keyword>
<evidence type="ECO:0000256" key="4">
    <source>
        <dbReference type="ARBA" id="ARBA00022723"/>
    </source>
</evidence>
<feature type="binding site" evidence="10">
    <location>
        <position position="166"/>
    </location>
    <ligand>
        <name>4-amino-2-methyl-5-(diphosphooxymethyl)pyrimidine</name>
        <dbReference type="ChEBI" id="CHEBI:57841"/>
    </ligand>
</feature>
<evidence type="ECO:0000256" key="6">
    <source>
        <dbReference type="ARBA" id="ARBA00022977"/>
    </source>
</evidence>
<keyword evidence="3 10" id="KW-0808">Transferase</keyword>
<evidence type="ECO:0000256" key="7">
    <source>
        <dbReference type="ARBA" id="ARBA00047334"/>
    </source>
</evidence>
<keyword evidence="6 10" id="KW-0784">Thiamine biosynthesis</keyword>
<keyword evidence="4 10" id="KW-0479">Metal-binding</keyword>